<dbReference type="Gene3D" id="3.40.430.10">
    <property type="entry name" value="Dihydrofolate Reductase, subunit A"/>
    <property type="match status" value="1"/>
</dbReference>
<dbReference type="InterPro" id="IPR024072">
    <property type="entry name" value="DHFR-like_dom_sf"/>
</dbReference>
<dbReference type="HAMAP" id="MF_00008">
    <property type="entry name" value="Thymidy_synth_bact"/>
    <property type="match status" value="1"/>
</dbReference>
<dbReference type="Gene3D" id="3.30.572.10">
    <property type="entry name" value="Thymidylate synthase/dCMP hydroxymethylase domain"/>
    <property type="match status" value="1"/>
</dbReference>
<evidence type="ECO:0000256" key="2">
    <source>
        <dbReference type="ARBA" id="ARBA00006900"/>
    </source>
</evidence>
<comment type="similarity">
    <text evidence="2 15">In the C-terminal section; belongs to the thymidylate synthase family.</text>
</comment>
<dbReference type="UniPathway" id="UPA00077">
    <property type="reaction ID" value="UER00158"/>
</dbReference>
<feature type="active site" evidence="16 17">
    <location>
        <position position="470"/>
    </location>
</feature>
<protein>
    <recommendedName>
        <fullName evidence="4 15">Bifunctional dihydrofolate reductase-thymidylate synthase</fullName>
    </recommendedName>
</protein>
<dbReference type="GO" id="GO:0046654">
    <property type="term" value="P:tetrahydrofolate biosynthetic process"/>
    <property type="evidence" value="ECO:0007669"/>
    <property type="project" value="UniProtKB-UniPathway"/>
</dbReference>
<dbReference type="InterPro" id="IPR036926">
    <property type="entry name" value="Thymidate_synth/dCMP_Mease_sf"/>
</dbReference>
<keyword evidence="9" id="KW-0521">NADP</keyword>
<dbReference type="AlphaFoldDB" id="A0A023AYK9"/>
<dbReference type="InterPro" id="IPR000398">
    <property type="entry name" value="Thymidylate_synthase"/>
</dbReference>
<dbReference type="InterPro" id="IPR020940">
    <property type="entry name" value="Thymidylate_synthase_AS"/>
</dbReference>
<gene>
    <name evidence="20" type="ORF">GNI_160380</name>
</gene>
<feature type="region of interest" description="Disordered" evidence="18">
    <location>
        <begin position="99"/>
        <end position="134"/>
    </location>
</feature>
<comment type="catalytic activity">
    <reaction evidence="14">
        <text>(6S)-5,6,7,8-tetrahydrofolate + NADP(+) = 7,8-dihydrofolate + NADPH + H(+)</text>
        <dbReference type="Rhea" id="RHEA:15009"/>
        <dbReference type="ChEBI" id="CHEBI:15378"/>
        <dbReference type="ChEBI" id="CHEBI:57451"/>
        <dbReference type="ChEBI" id="CHEBI:57453"/>
        <dbReference type="ChEBI" id="CHEBI:57783"/>
        <dbReference type="ChEBI" id="CHEBI:58349"/>
        <dbReference type="EC" id="1.5.1.3"/>
    </reaction>
</comment>
<keyword evidence="8 15" id="KW-0545">Nucleotide biosynthesis</keyword>
<evidence type="ECO:0000256" key="14">
    <source>
        <dbReference type="ARBA" id="ARBA00048873"/>
    </source>
</evidence>
<dbReference type="EMBL" id="AFNH02001196">
    <property type="protein sequence ID" value="EZG43751.1"/>
    <property type="molecule type" value="Genomic_DNA"/>
</dbReference>
<evidence type="ECO:0000256" key="3">
    <source>
        <dbReference type="ARBA" id="ARBA00010176"/>
    </source>
</evidence>
<comment type="function">
    <text evidence="12">Bifunctional enzyme. Involved in de novo dTMP biosynthesis. Key enzyme in folate metabolism. Catalyzes an essential reaction for de novo glycine and purine synthesis, DNA precursor synthesis, and for the conversion of dUMP to dTMP.</text>
</comment>
<comment type="pathway">
    <text evidence="1 15">Cofactor biosynthesis; tetrahydrofolate biosynthesis; 5,6,7,8-tetrahydrofolate from 7,8-dihydrofolate: step 1/1.</text>
</comment>
<evidence type="ECO:0000256" key="9">
    <source>
        <dbReference type="ARBA" id="ARBA00022857"/>
    </source>
</evidence>
<dbReference type="CDD" id="cd00209">
    <property type="entry name" value="DHFR"/>
    <property type="match status" value="1"/>
</dbReference>
<dbReference type="PANTHER" id="PTHR11548:SF2">
    <property type="entry name" value="THYMIDYLATE SYNTHASE"/>
    <property type="match status" value="1"/>
</dbReference>
<dbReference type="PROSITE" id="PS51330">
    <property type="entry name" value="DHFR_2"/>
    <property type="match status" value="1"/>
</dbReference>
<evidence type="ECO:0000256" key="12">
    <source>
        <dbReference type="ARBA" id="ARBA00025154"/>
    </source>
</evidence>
<evidence type="ECO:0000259" key="19">
    <source>
        <dbReference type="PROSITE" id="PS51330"/>
    </source>
</evidence>
<evidence type="ECO:0000313" key="21">
    <source>
        <dbReference type="Proteomes" id="UP000019763"/>
    </source>
</evidence>
<evidence type="ECO:0000256" key="5">
    <source>
        <dbReference type="ARBA" id="ARBA00022563"/>
    </source>
</evidence>
<dbReference type="GO" id="GO:0005739">
    <property type="term" value="C:mitochondrion"/>
    <property type="evidence" value="ECO:0007669"/>
    <property type="project" value="TreeGrafter"/>
</dbReference>
<dbReference type="GO" id="GO:0004146">
    <property type="term" value="F:dihydrofolate reductase activity"/>
    <property type="evidence" value="ECO:0007669"/>
    <property type="project" value="UniProtKB-EC"/>
</dbReference>
<evidence type="ECO:0000256" key="4">
    <source>
        <dbReference type="ARBA" id="ARBA00019798"/>
    </source>
</evidence>
<evidence type="ECO:0000256" key="11">
    <source>
        <dbReference type="ARBA" id="ARBA00023268"/>
    </source>
</evidence>
<proteinExistence type="inferred from homology"/>
<feature type="compositionally biased region" description="Polar residues" evidence="18">
    <location>
        <begin position="103"/>
        <end position="121"/>
    </location>
</feature>
<dbReference type="InterPro" id="IPR001796">
    <property type="entry name" value="DHFR_dom"/>
</dbReference>
<sequence length="590" mass="65618">MGPSSTELLRAGAPIRAAPVASIFASTLTGGIGNKGRLPWRLKEDLESFERITKTVGKDPNGMPNGVIMGRKTWDSIPTSPLKDRINCVVTSHPDDLLGKNQFAKTSQNTKLDPSNTPSARSTGPKTGPTTSTYGADLRGSLLLRLPFVNRLTGMGRVTIDHSAFPLAVKSLQEGLNRLRNCSTIYITGGAGLYNMSHEAQIADYIIWTRVCGEKIATDVHVDLALLEKNYECLGVSKTKGSGRYTFDVAVLRKKGQDNINKEYEAQLSNFIRGISVPVGRDTSFQTGLIGLQSAKEATFRFHDEYQYLDIMKDIVQSGVEMEDRTGVGTLSKFGALMRYDLSESFPLLTTKKVYWKGVVEELLWFLKGCTDGKKLAAKNVHIWDGNGTKEFLTKRGLGHRREGDLGPVYGFQWRHFGADYVDCDCDYKGAGVDQVQTLLKDIKQDPVSRRHIISAWNPAALKDMALPPCHVLSQFVVDPMRKEISCALYQRSGDWGLGIPFNIASYSLLCYIIGHLTGYKPKEFVHFVANAHVYKNHLQPLKEQFTRAPRPFPKVVINPDITDIDQLEFKDVKLIGYDPYPAIKMEMAV</sequence>
<dbReference type="Proteomes" id="UP000019763">
    <property type="component" value="Unassembled WGS sequence"/>
</dbReference>
<dbReference type="InterPro" id="IPR023451">
    <property type="entry name" value="Thymidate_synth/dCMP_Mease_dom"/>
</dbReference>
<keyword evidence="11" id="KW-0511">Multifunctional enzyme</keyword>
<dbReference type="FunFam" id="3.30.572.10:FF:000013">
    <property type="entry name" value="Thymidylate synthase"/>
    <property type="match status" value="1"/>
</dbReference>
<dbReference type="PIRSF" id="PIRSF000389">
    <property type="entry name" value="DHFR-TS"/>
    <property type="match status" value="1"/>
</dbReference>
<evidence type="ECO:0000256" key="16">
    <source>
        <dbReference type="PIRSR" id="PIRSR000389-1"/>
    </source>
</evidence>
<evidence type="ECO:0000256" key="18">
    <source>
        <dbReference type="SAM" id="MobiDB-lite"/>
    </source>
</evidence>
<dbReference type="SUPFAM" id="SSF55831">
    <property type="entry name" value="Thymidylate synthase/dCMP hydroxymethylase"/>
    <property type="match status" value="1"/>
</dbReference>
<name>A0A023AYK9_GRENI</name>
<reference evidence="20" key="1">
    <citation type="submission" date="2013-12" db="EMBL/GenBank/DDBJ databases">
        <authorList>
            <person name="Omoto C.K."/>
            <person name="Sibley D."/>
            <person name="Venepally P."/>
            <person name="Hadjithomas M."/>
            <person name="Karamycheva S."/>
            <person name="Brunk B."/>
            <person name="Roos D."/>
            <person name="Caler E."/>
            <person name="Lorenzi H."/>
        </authorList>
    </citation>
    <scope>NUCLEOTIDE SEQUENCE</scope>
</reference>
<dbReference type="OMA" id="YLMSENA"/>
<keyword evidence="21" id="KW-1185">Reference proteome</keyword>
<comment type="caution">
    <text evidence="20">The sequence shown here is derived from an EMBL/GenBank/DDBJ whole genome shotgun (WGS) entry which is preliminary data.</text>
</comment>
<keyword evidence="5 15" id="KW-0554">One-carbon metabolism</keyword>
<evidence type="ECO:0000256" key="8">
    <source>
        <dbReference type="ARBA" id="ARBA00022727"/>
    </source>
</evidence>
<feature type="domain" description="DHFR" evidence="19">
    <location>
        <begin position="19"/>
        <end position="254"/>
    </location>
</feature>
<dbReference type="GO" id="GO:0032259">
    <property type="term" value="P:methylation"/>
    <property type="evidence" value="ECO:0007669"/>
    <property type="project" value="UniProtKB-KW"/>
</dbReference>
<dbReference type="OrthoDB" id="766at2759"/>
<dbReference type="SUPFAM" id="SSF53597">
    <property type="entry name" value="Dihydrofolate reductase-like"/>
    <property type="match status" value="1"/>
</dbReference>
<evidence type="ECO:0000256" key="15">
    <source>
        <dbReference type="PIRNR" id="PIRNR000389"/>
    </source>
</evidence>
<dbReference type="GO" id="GO:0004799">
    <property type="term" value="F:thymidylate synthase activity"/>
    <property type="evidence" value="ECO:0007669"/>
    <property type="project" value="UniProtKB-EC"/>
</dbReference>
<dbReference type="CDD" id="cd00351">
    <property type="entry name" value="TS_Pyrimidine_HMase"/>
    <property type="match status" value="1"/>
</dbReference>
<dbReference type="PANTHER" id="PTHR11548">
    <property type="entry name" value="THYMIDYLATE SYNTHASE 1"/>
    <property type="match status" value="1"/>
</dbReference>
<dbReference type="PRINTS" id="PR00108">
    <property type="entry name" value="THYMDSNTHASE"/>
</dbReference>
<evidence type="ECO:0000256" key="1">
    <source>
        <dbReference type="ARBA" id="ARBA00004903"/>
    </source>
</evidence>
<evidence type="ECO:0000313" key="20">
    <source>
        <dbReference type="EMBL" id="EZG43751.1"/>
    </source>
</evidence>
<evidence type="ECO:0000256" key="13">
    <source>
        <dbReference type="ARBA" id="ARBA00047344"/>
    </source>
</evidence>
<keyword evidence="10 15" id="KW-0560">Oxidoreductase</keyword>
<dbReference type="eggNOG" id="KOG1324">
    <property type="taxonomic scope" value="Eukaryota"/>
</dbReference>
<organism evidence="20 21">
    <name type="scientific">Gregarina niphandrodes</name>
    <name type="common">Septate eugregarine</name>
    <dbReference type="NCBI Taxonomy" id="110365"/>
    <lineage>
        <taxon>Eukaryota</taxon>
        <taxon>Sar</taxon>
        <taxon>Alveolata</taxon>
        <taxon>Apicomplexa</taxon>
        <taxon>Conoidasida</taxon>
        <taxon>Gregarinasina</taxon>
        <taxon>Eugregarinorida</taxon>
        <taxon>Gregarinidae</taxon>
        <taxon>Gregarina</taxon>
    </lineage>
</organism>
<feature type="compositionally biased region" description="Low complexity" evidence="18">
    <location>
        <begin position="122"/>
        <end position="133"/>
    </location>
</feature>
<dbReference type="Pfam" id="PF00186">
    <property type="entry name" value="DHFR_1"/>
    <property type="match status" value="1"/>
</dbReference>
<evidence type="ECO:0000256" key="17">
    <source>
        <dbReference type="PROSITE-ProRule" id="PRU10016"/>
    </source>
</evidence>
<dbReference type="InterPro" id="IPR012262">
    <property type="entry name" value="DHFR-TS"/>
</dbReference>
<keyword evidence="7 15" id="KW-0808">Transferase</keyword>
<dbReference type="InterPro" id="IPR045097">
    <property type="entry name" value="Thymidate_synth/dCMP_Mease"/>
</dbReference>
<dbReference type="PROSITE" id="PS00091">
    <property type="entry name" value="THYMIDYLATE_SYNTHASE"/>
    <property type="match status" value="1"/>
</dbReference>
<dbReference type="GO" id="GO:0005829">
    <property type="term" value="C:cytosol"/>
    <property type="evidence" value="ECO:0007669"/>
    <property type="project" value="TreeGrafter"/>
</dbReference>
<evidence type="ECO:0000256" key="6">
    <source>
        <dbReference type="ARBA" id="ARBA00022603"/>
    </source>
</evidence>
<dbReference type="eggNOG" id="KOG0673">
    <property type="taxonomic scope" value="Eukaryota"/>
</dbReference>
<dbReference type="PROSITE" id="PS00075">
    <property type="entry name" value="DHFR_1"/>
    <property type="match status" value="1"/>
</dbReference>
<dbReference type="NCBIfam" id="TIGR03284">
    <property type="entry name" value="thym_sym"/>
    <property type="match status" value="1"/>
</dbReference>
<dbReference type="InterPro" id="IPR017925">
    <property type="entry name" value="DHFR_CS"/>
</dbReference>
<comment type="catalytic activity">
    <reaction evidence="13">
        <text>dUMP + (6R)-5,10-methylene-5,6,7,8-tetrahydrofolate = 7,8-dihydrofolate + dTMP</text>
        <dbReference type="Rhea" id="RHEA:12104"/>
        <dbReference type="ChEBI" id="CHEBI:15636"/>
        <dbReference type="ChEBI" id="CHEBI:57451"/>
        <dbReference type="ChEBI" id="CHEBI:63528"/>
        <dbReference type="ChEBI" id="CHEBI:246422"/>
        <dbReference type="EC" id="2.1.1.45"/>
    </reaction>
</comment>
<dbReference type="RefSeq" id="XP_011134636.1">
    <property type="nucleotide sequence ID" value="XM_011136334.1"/>
</dbReference>
<dbReference type="GO" id="GO:0006231">
    <property type="term" value="P:dTMP biosynthetic process"/>
    <property type="evidence" value="ECO:0007669"/>
    <property type="project" value="InterPro"/>
</dbReference>
<dbReference type="Pfam" id="PF00303">
    <property type="entry name" value="Thymidylat_synt"/>
    <property type="match status" value="1"/>
</dbReference>
<evidence type="ECO:0000256" key="7">
    <source>
        <dbReference type="ARBA" id="ARBA00022679"/>
    </source>
</evidence>
<evidence type="ECO:0000256" key="10">
    <source>
        <dbReference type="ARBA" id="ARBA00023002"/>
    </source>
</evidence>
<comment type="similarity">
    <text evidence="3 15">In the N-terminal section; belongs to the dihydrofolate reductase family.</text>
</comment>
<dbReference type="GO" id="GO:0006730">
    <property type="term" value="P:one-carbon metabolic process"/>
    <property type="evidence" value="ECO:0007669"/>
    <property type="project" value="UniProtKB-KW"/>
</dbReference>
<dbReference type="GeneID" id="22915554"/>
<keyword evidence="6 15" id="KW-0489">Methyltransferase</keyword>
<accession>A0A023AYK9</accession>
<dbReference type="VEuPathDB" id="CryptoDB:GNI_160380"/>